<dbReference type="Proteomes" id="UP001569904">
    <property type="component" value="Unassembled WGS sequence"/>
</dbReference>
<dbReference type="RefSeq" id="WP_371942459.1">
    <property type="nucleotide sequence ID" value="NZ_JAXCEH010000011.1"/>
</dbReference>
<accession>A0ABV4R2S3</accession>
<reference evidence="5 6" key="1">
    <citation type="submission" date="2023-11" db="EMBL/GenBank/DDBJ databases">
        <title>Actinomadura monticuli sp. nov., isolated from volcanic ash.</title>
        <authorList>
            <person name="Lee S.D."/>
            <person name="Yang H."/>
            <person name="Kim I.S."/>
        </authorList>
    </citation>
    <scope>NUCLEOTIDE SEQUENCE [LARGE SCALE GENOMIC DNA]</scope>
    <source>
        <strain evidence="5 6">DSM 45346</strain>
    </source>
</reference>
<evidence type="ECO:0000256" key="2">
    <source>
        <dbReference type="ARBA" id="ARBA00022741"/>
    </source>
</evidence>
<protein>
    <submittedName>
        <fullName evidence="5">ABC transporter ATP-binding protein</fullName>
    </submittedName>
</protein>
<dbReference type="Pfam" id="PF00005">
    <property type="entry name" value="ABC_tran"/>
    <property type="match status" value="1"/>
</dbReference>
<name>A0ABV4R2S3_9ACTN</name>
<dbReference type="EMBL" id="JAXCEH010000011">
    <property type="protein sequence ID" value="MFA1555732.1"/>
    <property type="molecule type" value="Genomic_DNA"/>
</dbReference>
<evidence type="ECO:0000313" key="6">
    <source>
        <dbReference type="Proteomes" id="UP001569904"/>
    </source>
</evidence>
<proteinExistence type="predicted"/>
<dbReference type="PANTHER" id="PTHR45772:SF7">
    <property type="entry name" value="AMINO ACID ABC TRANSPORTER ATP-BINDING PROTEIN"/>
    <property type="match status" value="1"/>
</dbReference>
<dbReference type="Gene3D" id="3.40.50.300">
    <property type="entry name" value="P-loop containing nucleotide triphosphate hydrolases"/>
    <property type="match status" value="1"/>
</dbReference>
<evidence type="ECO:0000259" key="4">
    <source>
        <dbReference type="PROSITE" id="PS50893"/>
    </source>
</evidence>
<dbReference type="PROSITE" id="PS50893">
    <property type="entry name" value="ABC_TRANSPORTER_2"/>
    <property type="match status" value="1"/>
</dbReference>
<keyword evidence="6" id="KW-1185">Reference proteome</keyword>
<dbReference type="SUPFAM" id="SSF52540">
    <property type="entry name" value="P-loop containing nucleoside triphosphate hydrolases"/>
    <property type="match status" value="1"/>
</dbReference>
<dbReference type="InterPro" id="IPR003439">
    <property type="entry name" value="ABC_transporter-like_ATP-bd"/>
</dbReference>
<evidence type="ECO:0000256" key="1">
    <source>
        <dbReference type="ARBA" id="ARBA00022448"/>
    </source>
</evidence>
<keyword evidence="2" id="KW-0547">Nucleotide-binding</keyword>
<sequence length="254" mass="27300">MPETPSLNETALLETRGITVRFGGNTAVDDVSLTMGEGQITGLIGPNGAGKTTMFNTITGLQKPASGQVLLDGDDITKLSPAKRARRGMARTFQRLELFLSLSVRDNVRVAGDILRSNTRKRFDLDEQTDRVLERTGLTDIADRDVSDIPIGRARVVEVARALMTSPRVLLLDEPASGQTERETEEFAEMLTGLAGEGLAICLVEHDLPLVMKLCSSIHVLDYGALIASGAPAEIKESPEVIAAYIGTEEASHA</sequence>
<keyword evidence="1" id="KW-0813">Transport</keyword>
<dbReference type="GO" id="GO:0005524">
    <property type="term" value="F:ATP binding"/>
    <property type="evidence" value="ECO:0007669"/>
    <property type="project" value="UniProtKB-KW"/>
</dbReference>
<comment type="caution">
    <text evidence="5">The sequence shown here is derived from an EMBL/GenBank/DDBJ whole genome shotgun (WGS) entry which is preliminary data.</text>
</comment>
<organism evidence="5 6">
    <name type="scientific">Actinomadura chokoriensis</name>
    <dbReference type="NCBI Taxonomy" id="454156"/>
    <lineage>
        <taxon>Bacteria</taxon>
        <taxon>Bacillati</taxon>
        <taxon>Actinomycetota</taxon>
        <taxon>Actinomycetes</taxon>
        <taxon>Streptosporangiales</taxon>
        <taxon>Thermomonosporaceae</taxon>
        <taxon>Actinomadura</taxon>
    </lineage>
</organism>
<dbReference type="PANTHER" id="PTHR45772">
    <property type="entry name" value="CONSERVED COMPONENT OF ABC TRANSPORTER FOR NATURAL AMINO ACIDS-RELATED"/>
    <property type="match status" value="1"/>
</dbReference>
<dbReference type="Pfam" id="PF12399">
    <property type="entry name" value="BCA_ABC_TP_C"/>
    <property type="match status" value="1"/>
</dbReference>
<gene>
    <name evidence="5" type="ORF">SM436_18750</name>
</gene>
<dbReference type="InterPro" id="IPR032823">
    <property type="entry name" value="BCA_ABC_TP_C"/>
</dbReference>
<feature type="domain" description="ABC transporter" evidence="4">
    <location>
        <begin position="13"/>
        <end position="248"/>
    </location>
</feature>
<keyword evidence="3 5" id="KW-0067">ATP-binding</keyword>
<dbReference type="InterPro" id="IPR027417">
    <property type="entry name" value="P-loop_NTPase"/>
</dbReference>
<evidence type="ECO:0000313" key="5">
    <source>
        <dbReference type="EMBL" id="MFA1555732.1"/>
    </source>
</evidence>
<dbReference type="InterPro" id="IPR051120">
    <property type="entry name" value="ABC_AA/LPS_Transport"/>
</dbReference>
<dbReference type="CDD" id="cd03219">
    <property type="entry name" value="ABC_Mj1267_LivG_branched"/>
    <property type="match status" value="1"/>
</dbReference>
<dbReference type="InterPro" id="IPR003593">
    <property type="entry name" value="AAA+_ATPase"/>
</dbReference>
<evidence type="ECO:0000256" key="3">
    <source>
        <dbReference type="ARBA" id="ARBA00022840"/>
    </source>
</evidence>
<dbReference type="SMART" id="SM00382">
    <property type="entry name" value="AAA"/>
    <property type="match status" value="1"/>
</dbReference>